<dbReference type="STRING" id="1408163.A0A0F4Z0J6"/>
<gene>
    <name evidence="1" type="ORF">T310_2561</name>
</gene>
<dbReference type="AlphaFoldDB" id="A0A0F4Z0J6"/>
<name>A0A0F4Z0J6_RASE3</name>
<evidence type="ECO:0008006" key="3">
    <source>
        <dbReference type="Google" id="ProtNLM"/>
    </source>
</evidence>
<dbReference type="Proteomes" id="UP000053958">
    <property type="component" value="Unassembled WGS sequence"/>
</dbReference>
<dbReference type="Gene3D" id="1.10.390.10">
    <property type="entry name" value="Neutral Protease Domain 2"/>
    <property type="match status" value="1"/>
</dbReference>
<accession>A0A0F4Z0J6</accession>
<comment type="caution">
    <text evidence="1">The sequence shown here is derived from an EMBL/GenBank/DDBJ whole genome shotgun (WGS) entry which is preliminary data.</text>
</comment>
<organism evidence="1 2">
    <name type="scientific">Rasamsonia emersonii (strain ATCC 16479 / CBS 393.64 / IMI 116815)</name>
    <dbReference type="NCBI Taxonomy" id="1408163"/>
    <lineage>
        <taxon>Eukaryota</taxon>
        <taxon>Fungi</taxon>
        <taxon>Dikarya</taxon>
        <taxon>Ascomycota</taxon>
        <taxon>Pezizomycotina</taxon>
        <taxon>Eurotiomycetes</taxon>
        <taxon>Eurotiomycetidae</taxon>
        <taxon>Eurotiales</taxon>
        <taxon>Trichocomaceae</taxon>
        <taxon>Rasamsonia</taxon>
    </lineage>
</organism>
<dbReference type="GeneID" id="25314912"/>
<dbReference type="InterPro" id="IPR036034">
    <property type="entry name" value="PDZ_sf"/>
</dbReference>
<dbReference type="InterPro" id="IPR027268">
    <property type="entry name" value="Peptidase_M4/M1_CTD_sf"/>
</dbReference>
<evidence type="ECO:0000313" key="1">
    <source>
        <dbReference type="EMBL" id="KKA23388.1"/>
    </source>
</evidence>
<dbReference type="SUPFAM" id="SSF50156">
    <property type="entry name" value="PDZ domain-like"/>
    <property type="match status" value="1"/>
</dbReference>
<evidence type="ECO:0000313" key="2">
    <source>
        <dbReference type="Proteomes" id="UP000053958"/>
    </source>
</evidence>
<dbReference type="EMBL" id="LASV01000102">
    <property type="protein sequence ID" value="KKA23388.1"/>
    <property type="molecule type" value="Genomic_DNA"/>
</dbReference>
<dbReference type="RefSeq" id="XP_013330000.1">
    <property type="nucleotide sequence ID" value="XM_013474546.1"/>
</dbReference>
<sequence length="606" mass="68963">MLESSCLNYEKDNINSELLVRYGVTIRPPQQQLFKAVHSTLITLDLIAWNTSAFLTSIMPALKLTLRPAFNDAGAAQAIDVRMVFDTAAKTRDEVLFDHALKRAVVPTTQYTAESVRLTDGHGYAIALHTTDTRRNTHREFRVGRDVAAGEVLTVEYRATPREVDESTPCGPQVALERETCGLSGAGLGFLLIPVTPEDVLYDITIEWDLSYAPAGTRAVCTFGEGPHVAVREKVAVLAECFFAVGQLKSYPNVTTNNSFGLYWLAEPPFDARALGEQLERLVPRMAAFFHDDEQLFRIFVRRNEYKCASGRGLYRGFVFAWTPIFPKDADTVQGFLLHEIVHNWPRLGFTTGGPEDLVDSWFNEGIAEYYSLILPYRFGIFSEEEFVQRFNWRLSGYYTNPDRAVPNRDVQDRFWLPGRVNRIPYQRGLMYFLQLACQLHREGKRSLDDLILEMIRLRAAGQPHGIKVWLSLVEKELGPAAWDDYRDMSDAKPIVLLPDVASTWIPDAKWTLQREDQEEFYLGFPEENLSAQPAVIRGLDPQSRAAEAGLREGDMVTSKYSFLSDADGWNRSFTMYVKRGGEEVKISWWPRSWTKVPSYQFVRCD</sequence>
<dbReference type="OrthoDB" id="626167at2759"/>
<protein>
    <recommendedName>
        <fullName evidence="3">Peptidase M61 catalytic domain-containing protein</fullName>
    </recommendedName>
</protein>
<dbReference type="SUPFAM" id="SSF55486">
    <property type="entry name" value="Metalloproteases ('zincins'), catalytic domain"/>
    <property type="match status" value="1"/>
</dbReference>
<proteinExistence type="predicted"/>
<reference evidence="1 2" key="1">
    <citation type="submission" date="2015-04" db="EMBL/GenBank/DDBJ databases">
        <authorList>
            <person name="Heijne W.H."/>
            <person name="Fedorova N.D."/>
            <person name="Nierman W.C."/>
            <person name="Vollebregt A.W."/>
            <person name="Zhao Z."/>
            <person name="Wu L."/>
            <person name="Kumar M."/>
            <person name="Stam H."/>
            <person name="van den Berg M.A."/>
            <person name="Pel H.J."/>
        </authorList>
    </citation>
    <scope>NUCLEOTIDE SEQUENCE [LARGE SCALE GENOMIC DNA]</scope>
    <source>
        <strain evidence="1 2">CBS 393.64</strain>
    </source>
</reference>
<keyword evidence="2" id="KW-1185">Reference proteome</keyword>